<evidence type="ECO:0000313" key="2">
    <source>
        <dbReference type="EMBL" id="MQR26987.1"/>
    </source>
</evidence>
<dbReference type="RefSeq" id="WP_059442548.1">
    <property type="nucleotide sequence ID" value="NZ_BCMO01000041.1"/>
</dbReference>
<comment type="caution">
    <text evidence="2">The sequence shown here is derived from an EMBL/GenBank/DDBJ whole genome shotgun (WGS) entry which is preliminary data.</text>
</comment>
<reference evidence="2 3" key="1">
    <citation type="submission" date="2019-10" db="EMBL/GenBank/DDBJ databases">
        <title>WGS of Leuconostoc mesenteroides.</title>
        <authorList>
            <person name="Melo Bolivar J."/>
            <person name="Marino-Ramirez L."/>
            <person name="Villamil Diaz L.M."/>
        </authorList>
    </citation>
    <scope>NUCLEOTIDE SEQUENCE [LARGE SCALE GENOMIC DNA]</scope>
    <source>
        <strain evidence="2 3">M11</strain>
    </source>
</reference>
<feature type="region of interest" description="Disordered" evidence="1">
    <location>
        <begin position="1"/>
        <end position="21"/>
    </location>
</feature>
<gene>
    <name evidence="2" type="ORF">GFV13_06840</name>
</gene>
<evidence type="ECO:0000256" key="1">
    <source>
        <dbReference type="SAM" id="MobiDB-lite"/>
    </source>
</evidence>
<name>A0A843YXI6_LEUME</name>
<evidence type="ECO:0000313" key="3">
    <source>
        <dbReference type="Proteomes" id="UP000469952"/>
    </source>
</evidence>
<proteinExistence type="predicted"/>
<accession>A0A843YXI6</accession>
<organism evidence="2 3">
    <name type="scientific">Leuconostoc mesenteroides</name>
    <dbReference type="NCBI Taxonomy" id="1245"/>
    <lineage>
        <taxon>Bacteria</taxon>
        <taxon>Bacillati</taxon>
        <taxon>Bacillota</taxon>
        <taxon>Bacilli</taxon>
        <taxon>Lactobacillales</taxon>
        <taxon>Lactobacillaceae</taxon>
        <taxon>Leuconostoc</taxon>
    </lineage>
</organism>
<dbReference type="Proteomes" id="UP000469952">
    <property type="component" value="Unassembled WGS sequence"/>
</dbReference>
<dbReference type="EMBL" id="WIPA01000008">
    <property type="protein sequence ID" value="MQR26987.1"/>
    <property type="molecule type" value="Genomic_DNA"/>
</dbReference>
<dbReference type="AlphaFoldDB" id="A0A843YXI6"/>
<protein>
    <submittedName>
        <fullName evidence="2">Uncharacterized protein</fullName>
    </submittedName>
</protein>
<feature type="compositionally biased region" description="Basic and acidic residues" evidence="1">
    <location>
        <begin position="1"/>
        <end position="15"/>
    </location>
</feature>
<sequence>MAEINNEMRTEKEPSSSEWKPLSTDIELMAFFAENPRLSGLITEENYKAPSEYMSTEYHQLERTFKRYYE</sequence>